<dbReference type="Proteomes" id="UP001597185">
    <property type="component" value="Unassembled WGS sequence"/>
</dbReference>
<dbReference type="AlphaFoldDB" id="A0ABD6C5S8"/>
<feature type="transmembrane region" description="Helical" evidence="1">
    <location>
        <begin position="41"/>
        <end position="64"/>
    </location>
</feature>
<reference evidence="2 3" key="1">
    <citation type="journal article" date="2019" name="Int. J. Syst. Evol. Microbiol.">
        <title>The Global Catalogue of Microorganisms (GCM) 10K type strain sequencing project: providing services to taxonomists for standard genome sequencing and annotation.</title>
        <authorList>
            <consortium name="The Broad Institute Genomics Platform"/>
            <consortium name="The Broad Institute Genome Sequencing Center for Infectious Disease"/>
            <person name="Wu L."/>
            <person name="Ma J."/>
        </authorList>
    </citation>
    <scope>NUCLEOTIDE SEQUENCE [LARGE SCALE GENOMIC DNA]</scope>
    <source>
        <strain evidence="2 3">CGMCC 1.12689</strain>
    </source>
</reference>
<dbReference type="EMBL" id="JBHUDB010000024">
    <property type="protein sequence ID" value="MFD1572225.1"/>
    <property type="molecule type" value="Genomic_DNA"/>
</dbReference>
<accession>A0ABD6C5S8</accession>
<keyword evidence="1" id="KW-1133">Transmembrane helix</keyword>
<keyword evidence="1" id="KW-0472">Membrane</keyword>
<proteinExistence type="predicted"/>
<keyword evidence="1" id="KW-0812">Transmembrane</keyword>
<protein>
    <submittedName>
        <fullName evidence="2">Uncharacterized protein</fullName>
    </submittedName>
</protein>
<evidence type="ECO:0000313" key="2">
    <source>
        <dbReference type="EMBL" id="MFD1572225.1"/>
    </source>
</evidence>
<gene>
    <name evidence="2" type="ORF">ACFR9T_16860</name>
</gene>
<evidence type="ECO:0000256" key="1">
    <source>
        <dbReference type="SAM" id="Phobius"/>
    </source>
</evidence>
<feature type="transmembrane region" description="Helical" evidence="1">
    <location>
        <begin position="76"/>
        <end position="100"/>
    </location>
</feature>
<sequence>MYWLQDVLFNGPNIKEKTEAPRYDKIDTDLPVLYPRFPKSWILGFGMISGLIFAAGLFVPAFTFPFVDAPAITSSIVTVLVKQIMVIGASLLFSFFLIFLEERRLGTRDKDMVEEINILRTENLGPSIPTGSWTLENSSTRNSPPAPRIDVVHLQYPLSTE</sequence>
<evidence type="ECO:0000313" key="3">
    <source>
        <dbReference type="Proteomes" id="UP001597185"/>
    </source>
</evidence>
<dbReference type="RefSeq" id="WP_256418710.1">
    <property type="nucleotide sequence ID" value="NZ_JANHDL010000008.1"/>
</dbReference>
<comment type="caution">
    <text evidence="2">The sequence shown here is derived from an EMBL/GenBank/DDBJ whole genome shotgun (WGS) entry which is preliminary data.</text>
</comment>
<keyword evidence="3" id="KW-1185">Reference proteome</keyword>
<organism evidence="2 3">
    <name type="scientific">Halorubrum laminariae</name>
    <dbReference type="NCBI Taxonomy" id="1433523"/>
    <lineage>
        <taxon>Archaea</taxon>
        <taxon>Methanobacteriati</taxon>
        <taxon>Methanobacteriota</taxon>
        <taxon>Stenosarchaea group</taxon>
        <taxon>Halobacteria</taxon>
        <taxon>Halobacteriales</taxon>
        <taxon>Haloferacaceae</taxon>
        <taxon>Halorubrum</taxon>
    </lineage>
</organism>
<name>A0ABD6C5S8_9EURY</name>